<feature type="region of interest" description="Disordered" evidence="1">
    <location>
        <begin position="462"/>
        <end position="532"/>
    </location>
</feature>
<organism evidence="2 3">
    <name type="scientific">Cytospora mali</name>
    <name type="common">Apple Valsa canker fungus</name>
    <name type="synonym">Valsa mali</name>
    <dbReference type="NCBI Taxonomy" id="578113"/>
    <lineage>
        <taxon>Eukaryota</taxon>
        <taxon>Fungi</taxon>
        <taxon>Dikarya</taxon>
        <taxon>Ascomycota</taxon>
        <taxon>Pezizomycotina</taxon>
        <taxon>Sordariomycetes</taxon>
        <taxon>Sordariomycetidae</taxon>
        <taxon>Diaporthales</taxon>
        <taxon>Cytosporaceae</taxon>
        <taxon>Cytospora</taxon>
    </lineage>
</organism>
<evidence type="ECO:0000313" key="2">
    <source>
        <dbReference type="EMBL" id="KUI60036.1"/>
    </source>
</evidence>
<gene>
    <name evidence="2" type="ORF">VP1G_07268</name>
</gene>
<accession>A0A194V886</accession>
<dbReference type="AlphaFoldDB" id="A0A194V886"/>
<feature type="region of interest" description="Disordered" evidence="1">
    <location>
        <begin position="230"/>
        <end position="284"/>
    </location>
</feature>
<dbReference type="OrthoDB" id="5380370at2759"/>
<feature type="compositionally biased region" description="Low complexity" evidence="1">
    <location>
        <begin position="462"/>
        <end position="473"/>
    </location>
</feature>
<proteinExistence type="predicted"/>
<evidence type="ECO:0000313" key="3">
    <source>
        <dbReference type="Proteomes" id="UP000078576"/>
    </source>
</evidence>
<reference evidence="3" key="1">
    <citation type="submission" date="2014-12" db="EMBL/GenBank/DDBJ databases">
        <title>Genome Sequence of Valsa Canker Pathogens Uncovers a Specific Adaption of Colonization on Woody Bark.</title>
        <authorList>
            <person name="Yin Z."/>
            <person name="Liu H."/>
            <person name="Gao X."/>
            <person name="Li Z."/>
            <person name="Song N."/>
            <person name="Ke X."/>
            <person name="Dai Q."/>
            <person name="Wu Y."/>
            <person name="Sun Y."/>
            <person name="Xu J.-R."/>
            <person name="Kang Z.K."/>
            <person name="Wang L."/>
            <person name="Huang L."/>
        </authorList>
    </citation>
    <scope>NUCLEOTIDE SEQUENCE [LARGE SCALE GENOMIC DNA]</scope>
    <source>
        <strain evidence="3">SXYL134</strain>
    </source>
</reference>
<keyword evidence="3" id="KW-1185">Reference proteome</keyword>
<feature type="region of interest" description="Disordered" evidence="1">
    <location>
        <begin position="333"/>
        <end position="423"/>
    </location>
</feature>
<feature type="compositionally biased region" description="Acidic residues" evidence="1">
    <location>
        <begin position="364"/>
        <end position="377"/>
    </location>
</feature>
<protein>
    <recommendedName>
        <fullName evidence="4">Mucin</fullName>
    </recommendedName>
</protein>
<name>A0A194V886_CYTMA</name>
<feature type="compositionally biased region" description="Polar residues" evidence="1">
    <location>
        <begin position="253"/>
        <end position="263"/>
    </location>
</feature>
<feature type="region of interest" description="Disordered" evidence="1">
    <location>
        <begin position="56"/>
        <end position="78"/>
    </location>
</feature>
<feature type="compositionally biased region" description="Basic residues" evidence="1">
    <location>
        <begin position="58"/>
        <end position="68"/>
    </location>
</feature>
<evidence type="ECO:0008006" key="4">
    <source>
        <dbReference type="Google" id="ProtNLM"/>
    </source>
</evidence>
<sequence length="547" mass="61794">MVATLTVMQCRRKFDGPTKQKQLWPVVPYFSTLERLRFAQESTDVEGIYNHYDDITSHKTKRRKHGQKRSGPDHRPLCDSVATTGTDSSWFLNIPERPKKTRLTREEQCELVKHMRASVILDAADEAIYNIRHKTSNRNLTPTSETDWSTPTLLNRRGSLDSMASTMMQTKAIGKGDPARESLYESFRWLDEEDDLDLTLFLDDYHANLREELPHAGKYRRPSFRRHLSISKLPFGRPSMSSRPDTGRESPLPTLTNTQTNATEHSRRRSRTLSLRNQCRHAHSESLPAIDPGAAHYQDPEARLKLRVYLASPQKFDEAIEFGFPATDAVETAPTVQHRRSVLKKRQSRQHLKDDSENMHTFLDDGDDEDFSDDDDASSISDLDSPKTPQLGGLTPPPGHHRPTRVSTEPLHQGSVRGIKPQPVANDSLYAAIPASSREMTLRMTLTRPDLRADDDLIYGWQTQQQQQQQQQQVGCSSSGNGRKSPSNALREEASGASQATYLGQGRPPKDAIESILTGNDHYGSEAASGDKGFTKMKRIFNRVRRA</sequence>
<dbReference type="EMBL" id="KN714741">
    <property type="protein sequence ID" value="KUI60036.1"/>
    <property type="molecule type" value="Genomic_DNA"/>
</dbReference>
<dbReference type="Proteomes" id="UP000078576">
    <property type="component" value="Unassembled WGS sequence"/>
</dbReference>
<feature type="compositionally biased region" description="Basic residues" evidence="1">
    <location>
        <begin position="337"/>
        <end position="350"/>
    </location>
</feature>
<feature type="compositionally biased region" description="Polar residues" evidence="1">
    <location>
        <begin position="474"/>
        <end position="488"/>
    </location>
</feature>
<evidence type="ECO:0000256" key="1">
    <source>
        <dbReference type="SAM" id="MobiDB-lite"/>
    </source>
</evidence>